<sequence length="73" mass="8344">MREHYIRERVKDGSVKVIRVRSGENVADITTKALSGLRMLESFKCLIWDHTHAAALIVLGLHTLHPDSIVYKF</sequence>
<dbReference type="EMBL" id="BDGU01000743">
    <property type="protein sequence ID" value="GAW08771.1"/>
    <property type="molecule type" value="Genomic_DNA"/>
</dbReference>
<dbReference type="Proteomes" id="UP000188533">
    <property type="component" value="Unassembled WGS sequence"/>
</dbReference>
<organism evidence="1 2">
    <name type="scientific">Lentinula edodes</name>
    <name type="common">Shiitake mushroom</name>
    <name type="synonym">Lentinus edodes</name>
    <dbReference type="NCBI Taxonomy" id="5353"/>
    <lineage>
        <taxon>Eukaryota</taxon>
        <taxon>Fungi</taxon>
        <taxon>Dikarya</taxon>
        <taxon>Basidiomycota</taxon>
        <taxon>Agaricomycotina</taxon>
        <taxon>Agaricomycetes</taxon>
        <taxon>Agaricomycetidae</taxon>
        <taxon>Agaricales</taxon>
        <taxon>Marasmiineae</taxon>
        <taxon>Omphalotaceae</taxon>
        <taxon>Lentinula</taxon>
    </lineage>
</organism>
<reference evidence="1 2" key="1">
    <citation type="submission" date="2016-08" db="EMBL/GenBank/DDBJ databases">
        <authorList>
            <consortium name="Lentinula edodes genome sequencing consortium"/>
            <person name="Sakamoto Y."/>
            <person name="Nakade K."/>
            <person name="Sato S."/>
            <person name="Yoshida Y."/>
            <person name="Miyazaki K."/>
            <person name="Natsume S."/>
            <person name="Konno N."/>
        </authorList>
    </citation>
    <scope>NUCLEOTIDE SEQUENCE [LARGE SCALE GENOMIC DNA]</scope>
    <source>
        <strain evidence="1 2">NBRC 111202</strain>
    </source>
</reference>
<evidence type="ECO:0000313" key="2">
    <source>
        <dbReference type="Proteomes" id="UP000188533"/>
    </source>
</evidence>
<dbReference type="AlphaFoldDB" id="A0A1Q3ENK7"/>
<keyword evidence="2" id="KW-1185">Reference proteome</keyword>
<name>A0A1Q3ENK7_LENED</name>
<evidence type="ECO:0000313" key="1">
    <source>
        <dbReference type="EMBL" id="GAW08771.1"/>
    </source>
</evidence>
<proteinExistence type="predicted"/>
<gene>
    <name evidence="1" type="ORF">LENED_010855</name>
</gene>
<accession>A0A1Q3ENK7</accession>
<comment type="caution">
    <text evidence="1">The sequence shown here is derived from an EMBL/GenBank/DDBJ whole genome shotgun (WGS) entry which is preliminary data.</text>
</comment>
<protein>
    <submittedName>
        <fullName evidence="1">Copia protein</fullName>
    </submittedName>
</protein>
<reference evidence="1 2" key="2">
    <citation type="submission" date="2017-02" db="EMBL/GenBank/DDBJ databases">
        <title>A genome survey and senescence transcriptome analysis in Lentinula edodes.</title>
        <authorList>
            <person name="Sakamoto Y."/>
            <person name="Nakade K."/>
            <person name="Sato S."/>
            <person name="Yoshida Y."/>
            <person name="Miyazaki K."/>
            <person name="Natsume S."/>
            <person name="Konno N."/>
        </authorList>
    </citation>
    <scope>NUCLEOTIDE SEQUENCE [LARGE SCALE GENOMIC DNA]</scope>
    <source>
        <strain evidence="1 2">NBRC 111202</strain>
    </source>
</reference>